<evidence type="ECO:0000313" key="2">
    <source>
        <dbReference type="EMBL" id="OGE81330.1"/>
    </source>
</evidence>
<accession>A0A1F5NVF0</accession>
<gene>
    <name evidence="2" type="ORF">A2826_02110</name>
</gene>
<proteinExistence type="predicted"/>
<evidence type="ECO:0000256" key="1">
    <source>
        <dbReference type="SAM" id="MobiDB-lite"/>
    </source>
</evidence>
<organism evidence="2 3">
    <name type="scientific">Candidatus Doudnabacteria bacterium RIFCSPHIGHO2_01_FULL_43_23</name>
    <dbReference type="NCBI Taxonomy" id="1817822"/>
    <lineage>
        <taxon>Bacteria</taxon>
        <taxon>Candidatus Doudnaibacteriota</taxon>
    </lineage>
</organism>
<protein>
    <submittedName>
        <fullName evidence="2">Uncharacterized protein</fullName>
    </submittedName>
</protein>
<dbReference type="Proteomes" id="UP000177912">
    <property type="component" value="Unassembled WGS sequence"/>
</dbReference>
<dbReference type="STRING" id="1817822.A2826_02110"/>
<sequence length="73" mass="7875">MHYLLLGVTGLSRIRGKIEDLAEGVVELRRGQTADFMEQSPPEADQPRAESRPNCLPEVGQSLTGASSPISPN</sequence>
<dbReference type="EMBL" id="MFEI01000008">
    <property type="protein sequence ID" value="OGE81330.1"/>
    <property type="molecule type" value="Genomic_DNA"/>
</dbReference>
<name>A0A1F5NVF0_9BACT</name>
<dbReference type="AlphaFoldDB" id="A0A1F5NVF0"/>
<feature type="region of interest" description="Disordered" evidence="1">
    <location>
        <begin position="32"/>
        <end position="73"/>
    </location>
</feature>
<feature type="compositionally biased region" description="Polar residues" evidence="1">
    <location>
        <begin position="61"/>
        <end position="73"/>
    </location>
</feature>
<reference evidence="2 3" key="1">
    <citation type="journal article" date="2016" name="Nat. Commun.">
        <title>Thousands of microbial genomes shed light on interconnected biogeochemical processes in an aquifer system.</title>
        <authorList>
            <person name="Anantharaman K."/>
            <person name="Brown C.T."/>
            <person name="Hug L.A."/>
            <person name="Sharon I."/>
            <person name="Castelle C.J."/>
            <person name="Probst A.J."/>
            <person name="Thomas B.C."/>
            <person name="Singh A."/>
            <person name="Wilkins M.J."/>
            <person name="Karaoz U."/>
            <person name="Brodie E.L."/>
            <person name="Williams K.H."/>
            <person name="Hubbard S.S."/>
            <person name="Banfield J.F."/>
        </authorList>
    </citation>
    <scope>NUCLEOTIDE SEQUENCE [LARGE SCALE GENOMIC DNA]</scope>
</reference>
<comment type="caution">
    <text evidence="2">The sequence shown here is derived from an EMBL/GenBank/DDBJ whole genome shotgun (WGS) entry which is preliminary data.</text>
</comment>
<evidence type="ECO:0000313" key="3">
    <source>
        <dbReference type="Proteomes" id="UP000177912"/>
    </source>
</evidence>